<accession>A0A5K7XJL1</accession>
<evidence type="ECO:0000313" key="1">
    <source>
        <dbReference type="EMBL" id="BBO33069.1"/>
    </source>
</evidence>
<evidence type="ECO:0000313" key="2">
    <source>
        <dbReference type="Proteomes" id="UP000326837"/>
    </source>
</evidence>
<dbReference type="KEGG" id="lpav:PLANPX_2681"/>
<sequence length="119" mass="13386">MEIQAITHDHFTQITSEAVRGELEIGCAWYATVNRQVAGRVFLALNGAFRFSVVRLVGCKWKVNRPRRKFDRFDDAEIALHAEIDRIISLKAISLRDVAVGLRYGRGRPGNCSAKIATK</sequence>
<name>A0A5K7XJL1_9BACT</name>
<dbReference type="AlphaFoldDB" id="A0A5K7XJL1"/>
<gene>
    <name evidence="1" type="ORF">PLANPX_2681</name>
</gene>
<proteinExistence type="predicted"/>
<dbReference type="Proteomes" id="UP000326837">
    <property type="component" value="Chromosome"/>
</dbReference>
<reference evidence="2" key="1">
    <citation type="submission" date="2019-10" db="EMBL/GenBank/DDBJ databases">
        <title>Lacipirellula parvula gen. nov., sp. nov., representing a lineage of planctomycetes widespread in freshwater anoxic habitats, and description of the family Lacipirellulaceae.</title>
        <authorList>
            <person name="Dedysh S.N."/>
            <person name="Kulichevskaya I.S."/>
            <person name="Beletsky A.V."/>
            <person name="Rakitin A.L."/>
            <person name="Mardanov A.V."/>
            <person name="Ivanova A.A."/>
            <person name="Saltykova V.X."/>
            <person name="Rijpstra W.I.C."/>
            <person name="Sinninghe Damste J.S."/>
            <person name="Ravin N.V."/>
        </authorList>
    </citation>
    <scope>NUCLEOTIDE SEQUENCE [LARGE SCALE GENOMIC DNA]</scope>
    <source>
        <strain evidence="2">PX69</strain>
    </source>
</reference>
<dbReference type="EMBL" id="AP021861">
    <property type="protein sequence ID" value="BBO33069.1"/>
    <property type="molecule type" value="Genomic_DNA"/>
</dbReference>
<organism evidence="1 2">
    <name type="scientific">Lacipirellula parvula</name>
    <dbReference type="NCBI Taxonomy" id="2650471"/>
    <lineage>
        <taxon>Bacteria</taxon>
        <taxon>Pseudomonadati</taxon>
        <taxon>Planctomycetota</taxon>
        <taxon>Planctomycetia</taxon>
        <taxon>Pirellulales</taxon>
        <taxon>Lacipirellulaceae</taxon>
        <taxon>Lacipirellula</taxon>
    </lineage>
</organism>
<keyword evidence="2" id="KW-1185">Reference proteome</keyword>
<protein>
    <submittedName>
        <fullName evidence="1">Uncharacterized protein</fullName>
    </submittedName>
</protein>